<dbReference type="InterPro" id="IPR001732">
    <property type="entry name" value="UDP-Glc/GDP-Man_DH_N"/>
</dbReference>
<dbReference type="GO" id="GO:0000271">
    <property type="term" value="P:polysaccharide biosynthetic process"/>
    <property type="evidence" value="ECO:0007669"/>
    <property type="project" value="InterPro"/>
</dbReference>
<dbReference type="AlphaFoldDB" id="A0A3B1DZW0"/>
<feature type="domain" description="UDP-glucose/GDP-mannose dehydrogenase N-terminal" evidence="2">
    <location>
        <begin position="21"/>
        <end position="156"/>
    </location>
</feature>
<proteinExistence type="predicted"/>
<dbReference type="Pfam" id="PF03721">
    <property type="entry name" value="UDPG_MGDP_dh_N"/>
    <property type="match status" value="1"/>
</dbReference>
<dbReference type="PANTHER" id="PTHR43491">
    <property type="entry name" value="UDP-N-ACETYL-D-MANNOSAMINE DEHYDROGENASE"/>
    <property type="match status" value="1"/>
</dbReference>
<organism evidence="3">
    <name type="scientific">hydrothermal vent metagenome</name>
    <dbReference type="NCBI Taxonomy" id="652676"/>
    <lineage>
        <taxon>unclassified sequences</taxon>
        <taxon>metagenomes</taxon>
        <taxon>ecological metagenomes</taxon>
    </lineage>
</organism>
<dbReference type="Gene3D" id="3.40.50.720">
    <property type="entry name" value="NAD(P)-binding Rossmann-like Domain"/>
    <property type="match status" value="1"/>
</dbReference>
<feature type="transmembrane region" description="Helical" evidence="1">
    <location>
        <begin position="14"/>
        <end position="34"/>
    </location>
</feature>
<dbReference type="GO" id="GO:0003979">
    <property type="term" value="F:UDP-glucose 6-dehydrogenase activity"/>
    <property type="evidence" value="ECO:0007669"/>
    <property type="project" value="UniProtKB-EC"/>
</dbReference>
<accession>A0A3B1DZW0</accession>
<dbReference type="EC" id="1.1.1.22" evidence="3"/>
<keyword evidence="3" id="KW-0560">Oxidoreductase</keyword>
<keyword evidence="1" id="KW-0472">Membrane</keyword>
<evidence type="ECO:0000313" key="3">
    <source>
        <dbReference type="EMBL" id="VAX41320.1"/>
    </source>
</evidence>
<protein>
    <submittedName>
        <fullName evidence="3">UDP-glucose dehydrogenase</fullName>
        <ecNumber evidence="3">1.1.1.22</ecNumber>
    </submittedName>
</protein>
<dbReference type="GO" id="GO:0016628">
    <property type="term" value="F:oxidoreductase activity, acting on the CH-CH group of donors, NAD or NADP as acceptor"/>
    <property type="evidence" value="ECO:0007669"/>
    <property type="project" value="InterPro"/>
</dbReference>
<dbReference type="InterPro" id="IPR028359">
    <property type="entry name" value="UDP_ManNAc/GlcNAc_DH"/>
</dbReference>
<name>A0A3B1DZW0_9ZZZZ</name>
<keyword evidence="1" id="KW-0812">Transmembrane</keyword>
<dbReference type="GO" id="GO:0051287">
    <property type="term" value="F:NAD binding"/>
    <property type="evidence" value="ECO:0007669"/>
    <property type="project" value="InterPro"/>
</dbReference>
<dbReference type="InterPro" id="IPR036291">
    <property type="entry name" value="NAD(P)-bd_dom_sf"/>
</dbReference>
<sequence length="193" mass="21058">MEPSSLPDTLHNRIASANALVGIIGLGYVGLPLAHAMHAAGYRVLGFDIDPDKIDSLAKGQNYLKHLGDRMTRDLAVSDRFEATTDFARLAEPDAILVCLPTPLDDQHNPDLSFVVRAGEQIGRTLRPGQLIVLESTTYPGTTRGEFAEAIQKGVRDKLRTGETPAPLTPAPLKTAPLLLERDYFLAYSPERE</sequence>
<gene>
    <name evidence="3" type="ORF">MNBD_PLANCTO03-1757</name>
</gene>
<keyword evidence="1" id="KW-1133">Transmembrane helix</keyword>
<feature type="non-terminal residue" evidence="3">
    <location>
        <position position="193"/>
    </location>
</feature>
<dbReference type="PANTHER" id="PTHR43491:SF1">
    <property type="entry name" value="UDP-N-ACETYL-D-MANNOSAMINE DEHYDROGENASE"/>
    <property type="match status" value="1"/>
</dbReference>
<evidence type="ECO:0000259" key="2">
    <source>
        <dbReference type="Pfam" id="PF03721"/>
    </source>
</evidence>
<dbReference type="InterPro" id="IPR017476">
    <property type="entry name" value="UDP-Glc/GDP-Man"/>
</dbReference>
<reference evidence="3" key="1">
    <citation type="submission" date="2018-06" db="EMBL/GenBank/DDBJ databases">
        <authorList>
            <person name="Zhirakovskaya E."/>
        </authorList>
    </citation>
    <scope>NUCLEOTIDE SEQUENCE</scope>
</reference>
<dbReference type="SUPFAM" id="SSF51735">
    <property type="entry name" value="NAD(P)-binding Rossmann-fold domains"/>
    <property type="match status" value="1"/>
</dbReference>
<evidence type="ECO:0000256" key="1">
    <source>
        <dbReference type="SAM" id="Phobius"/>
    </source>
</evidence>
<dbReference type="EMBL" id="UOGK01000522">
    <property type="protein sequence ID" value="VAX41320.1"/>
    <property type="molecule type" value="Genomic_DNA"/>
</dbReference>
<dbReference type="PIRSF" id="PIRSF000124">
    <property type="entry name" value="UDPglc_GDPman_dh"/>
    <property type="match status" value="1"/>
</dbReference>
<dbReference type="PIRSF" id="PIRSF500136">
    <property type="entry name" value="UDP_ManNAc_DH"/>
    <property type="match status" value="1"/>
</dbReference>